<name>A0A1M5ZIX5_9FIRM</name>
<dbReference type="STRING" id="1123282.SAMN02745823_03795"/>
<dbReference type="Proteomes" id="UP000183995">
    <property type="component" value="Unassembled WGS sequence"/>
</dbReference>
<dbReference type="PANTHER" id="PTHR42760:SF37">
    <property type="entry name" value="CLAVALDEHYDE DEHYDROGENASE"/>
    <property type="match status" value="1"/>
</dbReference>
<dbReference type="Pfam" id="PF13561">
    <property type="entry name" value="adh_short_C2"/>
    <property type="match status" value="1"/>
</dbReference>
<evidence type="ECO:0000256" key="1">
    <source>
        <dbReference type="ARBA" id="ARBA00006484"/>
    </source>
</evidence>
<dbReference type="FunFam" id="3.40.50.720:FF:000173">
    <property type="entry name" value="3-oxoacyl-[acyl-carrier protein] reductase"/>
    <property type="match status" value="1"/>
</dbReference>
<dbReference type="PANTHER" id="PTHR42760">
    <property type="entry name" value="SHORT-CHAIN DEHYDROGENASES/REDUCTASES FAMILY MEMBER"/>
    <property type="match status" value="1"/>
</dbReference>
<gene>
    <name evidence="3" type="ORF">SAMN02745823_03795</name>
</gene>
<accession>A0A1M5ZIX5</accession>
<comment type="similarity">
    <text evidence="1">Belongs to the short-chain dehydrogenases/reductases (SDR) family.</text>
</comment>
<dbReference type="AlphaFoldDB" id="A0A1M5ZIX5"/>
<evidence type="ECO:0000313" key="4">
    <source>
        <dbReference type="Proteomes" id="UP000183995"/>
    </source>
</evidence>
<dbReference type="PRINTS" id="PR00080">
    <property type="entry name" value="SDRFAMILY"/>
</dbReference>
<protein>
    <submittedName>
        <fullName evidence="3">3-oxoacyl-[acyl-carrier protein] reductase</fullName>
    </submittedName>
</protein>
<dbReference type="InterPro" id="IPR036291">
    <property type="entry name" value="NAD(P)-bd_dom_sf"/>
</dbReference>
<dbReference type="SUPFAM" id="SSF51735">
    <property type="entry name" value="NAD(P)-binding Rossmann-fold domains"/>
    <property type="match status" value="1"/>
</dbReference>
<reference evidence="3 4" key="1">
    <citation type="submission" date="2016-11" db="EMBL/GenBank/DDBJ databases">
        <authorList>
            <person name="Jaros S."/>
            <person name="Januszkiewicz K."/>
            <person name="Wedrychowicz H."/>
        </authorList>
    </citation>
    <scope>NUCLEOTIDE SEQUENCE [LARGE SCALE GENOMIC DNA]</scope>
    <source>
        <strain evidence="3 4">DSM 10068</strain>
    </source>
</reference>
<dbReference type="OrthoDB" id="9803333at2"/>
<organism evidence="3 4">
    <name type="scientific">Sporobacter termitidis DSM 10068</name>
    <dbReference type="NCBI Taxonomy" id="1123282"/>
    <lineage>
        <taxon>Bacteria</taxon>
        <taxon>Bacillati</taxon>
        <taxon>Bacillota</taxon>
        <taxon>Clostridia</taxon>
        <taxon>Eubacteriales</taxon>
        <taxon>Oscillospiraceae</taxon>
        <taxon>Sporobacter</taxon>
    </lineage>
</organism>
<dbReference type="InterPro" id="IPR002347">
    <property type="entry name" value="SDR_fam"/>
</dbReference>
<dbReference type="GO" id="GO:0016616">
    <property type="term" value="F:oxidoreductase activity, acting on the CH-OH group of donors, NAD or NADP as acceptor"/>
    <property type="evidence" value="ECO:0007669"/>
    <property type="project" value="TreeGrafter"/>
</dbReference>
<dbReference type="Gene3D" id="3.40.50.720">
    <property type="entry name" value="NAD(P)-binding Rossmann-like Domain"/>
    <property type="match status" value="1"/>
</dbReference>
<evidence type="ECO:0000256" key="2">
    <source>
        <dbReference type="ARBA" id="ARBA00023002"/>
    </source>
</evidence>
<dbReference type="PRINTS" id="PR00081">
    <property type="entry name" value="GDHRDH"/>
</dbReference>
<sequence>MAQYLDYGFQGRPAIITGAGTGMGRASAVELARGGAKVALFGRRADKIQEALEECLRYTDKAMALSVDVSDETAVKDGVGKVLEAFGKVDILINNAGIESRLKPGQTFFEDLFDTLSPEEYLKFFKIHALGHYLMNLAVIPSMQKNRFGRIVNITSVTGVNGAYSTPGYTASKAAAICQTKAFAKKYGKDNITVNSIAPGMVDTPMKIDATPEEYAAVTNKTPLGRVAQPVDIARVAMFFAQENLFVSGQNLIVDGGATV</sequence>
<keyword evidence="2" id="KW-0560">Oxidoreductase</keyword>
<dbReference type="EMBL" id="FQXV01000023">
    <property type="protein sequence ID" value="SHI24069.1"/>
    <property type="molecule type" value="Genomic_DNA"/>
</dbReference>
<keyword evidence="4" id="KW-1185">Reference proteome</keyword>
<dbReference type="CDD" id="cd05233">
    <property type="entry name" value="SDR_c"/>
    <property type="match status" value="1"/>
</dbReference>
<dbReference type="RefSeq" id="WP_073083145.1">
    <property type="nucleotide sequence ID" value="NZ_FQXV01000023.1"/>
</dbReference>
<proteinExistence type="inferred from homology"/>
<evidence type="ECO:0000313" key="3">
    <source>
        <dbReference type="EMBL" id="SHI24069.1"/>
    </source>
</evidence>